<dbReference type="SUPFAM" id="SSF46565">
    <property type="entry name" value="Chaperone J-domain"/>
    <property type="match status" value="1"/>
</dbReference>
<dbReference type="RefSeq" id="WP_162389603.1">
    <property type="nucleotide sequence ID" value="NZ_CP045997.1"/>
</dbReference>
<dbReference type="CDD" id="cd06257">
    <property type="entry name" value="DnaJ"/>
    <property type="match status" value="1"/>
</dbReference>
<dbReference type="InterPro" id="IPR001623">
    <property type="entry name" value="DnaJ_domain"/>
</dbReference>
<protein>
    <submittedName>
        <fullName evidence="2">DnaJ domain-containing protein</fullName>
    </submittedName>
</protein>
<evidence type="ECO:0000313" key="3">
    <source>
        <dbReference type="Proteomes" id="UP000464577"/>
    </source>
</evidence>
<sequence length="194" mass="21975">MTQAYPLQWPASYPRTGYRKPSRFGRSLADSRDDLLEQIRRLGGTQVVISSNAKLRNDGLPYSKQPAVNDPGVAVYFLYEGEQVVFACDKWLDIGDNIRALGLAIEAIRGLERWGVSQMLKRTFTGFKALAEPATHKEEWWSVLEVPESASPDEIRKAYIKLAQRHHPDKGGKADQFQKIQNAYEVAKFFNGMN</sequence>
<dbReference type="PANTHER" id="PTHR24074">
    <property type="entry name" value="CO-CHAPERONE PROTEIN DJLA"/>
    <property type="match status" value="1"/>
</dbReference>
<dbReference type="InterPro" id="IPR050817">
    <property type="entry name" value="DjlA_DnaK_co-chaperone"/>
</dbReference>
<dbReference type="Proteomes" id="UP000464577">
    <property type="component" value="Chromosome"/>
</dbReference>
<feature type="domain" description="J" evidence="1">
    <location>
        <begin position="139"/>
        <end position="192"/>
    </location>
</feature>
<dbReference type="AlphaFoldDB" id="A0A6P1W5A0"/>
<organism evidence="2 3">
    <name type="scientific">Spirosoma endbachense</name>
    <dbReference type="NCBI Taxonomy" id="2666025"/>
    <lineage>
        <taxon>Bacteria</taxon>
        <taxon>Pseudomonadati</taxon>
        <taxon>Bacteroidota</taxon>
        <taxon>Cytophagia</taxon>
        <taxon>Cytophagales</taxon>
        <taxon>Cytophagaceae</taxon>
        <taxon>Spirosoma</taxon>
    </lineage>
</organism>
<dbReference type="Gene3D" id="1.10.287.110">
    <property type="entry name" value="DnaJ domain"/>
    <property type="match status" value="1"/>
</dbReference>
<reference evidence="2 3" key="1">
    <citation type="submission" date="2019-11" db="EMBL/GenBank/DDBJ databases">
        <title>Spirosoma endbachense sp. nov., isolated from a natural salt meadow.</title>
        <authorList>
            <person name="Rojas J."/>
            <person name="Ambika Manirajan B."/>
            <person name="Ratering S."/>
            <person name="Suarez C."/>
            <person name="Geissler-Plaum R."/>
            <person name="Schnell S."/>
        </authorList>
    </citation>
    <scope>NUCLEOTIDE SEQUENCE [LARGE SCALE GENOMIC DNA]</scope>
    <source>
        <strain evidence="2 3">I-24</strain>
    </source>
</reference>
<accession>A0A6P1W5A0</accession>
<evidence type="ECO:0000313" key="2">
    <source>
        <dbReference type="EMBL" id="QHV99199.1"/>
    </source>
</evidence>
<evidence type="ECO:0000259" key="1">
    <source>
        <dbReference type="PROSITE" id="PS50076"/>
    </source>
</evidence>
<dbReference type="SMART" id="SM00271">
    <property type="entry name" value="DnaJ"/>
    <property type="match status" value="1"/>
</dbReference>
<dbReference type="PRINTS" id="PR00625">
    <property type="entry name" value="JDOMAIN"/>
</dbReference>
<keyword evidence="3" id="KW-1185">Reference proteome</keyword>
<proteinExistence type="predicted"/>
<name>A0A6P1W5A0_9BACT</name>
<dbReference type="PROSITE" id="PS50076">
    <property type="entry name" value="DNAJ_2"/>
    <property type="match status" value="1"/>
</dbReference>
<gene>
    <name evidence="2" type="ORF">GJR95_31170</name>
</gene>
<dbReference type="Pfam" id="PF00226">
    <property type="entry name" value="DnaJ"/>
    <property type="match status" value="1"/>
</dbReference>
<dbReference type="EMBL" id="CP045997">
    <property type="protein sequence ID" value="QHV99199.1"/>
    <property type="molecule type" value="Genomic_DNA"/>
</dbReference>
<dbReference type="InterPro" id="IPR036869">
    <property type="entry name" value="J_dom_sf"/>
</dbReference>
<dbReference type="KEGG" id="senf:GJR95_31170"/>